<dbReference type="RefSeq" id="WP_310020438.1">
    <property type="nucleotide sequence ID" value="NZ_JAVDUM010000009.1"/>
</dbReference>
<dbReference type="InterPro" id="IPR036514">
    <property type="entry name" value="SGNH_hydro_sf"/>
</dbReference>
<dbReference type="Proteomes" id="UP001259347">
    <property type="component" value="Unassembled WGS sequence"/>
</dbReference>
<dbReference type="Pfam" id="PF13472">
    <property type="entry name" value="Lipase_GDSL_2"/>
    <property type="match status" value="1"/>
</dbReference>
<gene>
    <name evidence="2" type="ORF">J2Y69_002144</name>
</gene>
<dbReference type="CDD" id="cd00229">
    <property type="entry name" value="SGNH_hydrolase"/>
    <property type="match status" value="1"/>
</dbReference>
<comment type="caution">
    <text evidence="2">The sequence shown here is derived from an EMBL/GenBank/DDBJ whole genome shotgun (WGS) entry which is preliminary data.</text>
</comment>
<dbReference type="SUPFAM" id="SSF52266">
    <property type="entry name" value="SGNH hydrolase"/>
    <property type="match status" value="1"/>
</dbReference>
<proteinExistence type="predicted"/>
<evidence type="ECO:0000313" key="2">
    <source>
        <dbReference type="EMBL" id="MDR6867540.1"/>
    </source>
</evidence>
<evidence type="ECO:0000259" key="1">
    <source>
        <dbReference type="Pfam" id="PF13472"/>
    </source>
</evidence>
<organism evidence="2 3">
    <name type="scientific">Microbacterium resistens</name>
    <dbReference type="NCBI Taxonomy" id="156977"/>
    <lineage>
        <taxon>Bacteria</taxon>
        <taxon>Bacillati</taxon>
        <taxon>Actinomycetota</taxon>
        <taxon>Actinomycetes</taxon>
        <taxon>Micrococcales</taxon>
        <taxon>Microbacteriaceae</taxon>
        <taxon>Microbacterium</taxon>
    </lineage>
</organism>
<feature type="domain" description="SGNH hydrolase-type esterase" evidence="1">
    <location>
        <begin position="141"/>
        <end position="310"/>
    </location>
</feature>
<keyword evidence="3" id="KW-1185">Reference proteome</keyword>
<accession>A0ABU1SD66</accession>
<evidence type="ECO:0000313" key="3">
    <source>
        <dbReference type="Proteomes" id="UP001259347"/>
    </source>
</evidence>
<dbReference type="InterPro" id="IPR013830">
    <property type="entry name" value="SGNH_hydro"/>
</dbReference>
<reference evidence="2 3" key="1">
    <citation type="submission" date="2023-07" db="EMBL/GenBank/DDBJ databases">
        <title>Sorghum-associated microbial communities from plants grown in Nebraska, USA.</title>
        <authorList>
            <person name="Schachtman D."/>
        </authorList>
    </citation>
    <scope>NUCLEOTIDE SEQUENCE [LARGE SCALE GENOMIC DNA]</scope>
    <source>
        <strain evidence="2 3">2980</strain>
    </source>
</reference>
<dbReference type="EMBL" id="JAVDUM010000009">
    <property type="protein sequence ID" value="MDR6867540.1"/>
    <property type="molecule type" value="Genomic_DNA"/>
</dbReference>
<protein>
    <recommendedName>
        <fullName evidence="1">SGNH hydrolase-type esterase domain-containing protein</fullName>
    </recommendedName>
</protein>
<sequence>MSTIAMTDPKIAYSPYTWKVTGAGAKTICAGAYLSVFFTGNPSALAVTFDVTNQPAAVSRVGIRVDGGPWQDSAVAASVPVTMPSGVTYGSHLVEVVVIATTESAPRWAAPQNTAVIITGITADVTVTTRDVRKYPLRALLFGDSITEGVRGLQMNAATDVLRNDSRTAWAYPLRAALGAEVGVVGFGATGITRTGSGGVPKFPDSLPYLWDTEARDLTTDPPDVVIGHIGSNDLSSSDATVTADTITLCNWLLANTLSTCPILILPGWVQRKASAIEAGVAGCADPARVSYIDTTGWWNTADASDSLHPYGYINLADLSPRLADLARAAIGSRGPSGQYICGPDGTPIPI</sequence>
<dbReference type="Gene3D" id="3.40.50.1110">
    <property type="entry name" value="SGNH hydrolase"/>
    <property type="match status" value="1"/>
</dbReference>
<name>A0ABU1SD66_9MICO</name>